<dbReference type="Pfam" id="PF13639">
    <property type="entry name" value="zf-RING_2"/>
    <property type="match status" value="1"/>
</dbReference>
<dbReference type="GO" id="GO:0008270">
    <property type="term" value="F:zinc ion binding"/>
    <property type="evidence" value="ECO:0007669"/>
    <property type="project" value="UniProtKB-KW"/>
</dbReference>
<protein>
    <recommendedName>
        <fullName evidence="6">RING-type domain-containing protein</fullName>
    </recommendedName>
</protein>
<dbReference type="OrthoDB" id="3800709at2759"/>
<feature type="domain" description="RING-type" evidence="6">
    <location>
        <begin position="112"/>
        <end position="157"/>
    </location>
</feature>
<evidence type="ECO:0000256" key="5">
    <source>
        <dbReference type="SAM" id="Coils"/>
    </source>
</evidence>
<evidence type="ECO:0000256" key="1">
    <source>
        <dbReference type="ARBA" id="ARBA00022723"/>
    </source>
</evidence>
<dbReference type="InterPro" id="IPR001841">
    <property type="entry name" value="Znf_RING"/>
</dbReference>
<sequence>MSFTGRNNMRLGGFAIIDVQGVEEMIVDRDDEGFLAQGPGPSASTPVVGLHQQQQQQIANEMQLPRGMQQSAVREEQGQDLPSRQQFMDPDNAQGLLALSDPRTDAHTDDDCGICNSNMRDLDEAVVIVRCGHIYHRSCLLPWFDIDVRVHTCPYCRKDLFTAPIQPTHVTTVPTIPRRPTSVIAAWRILINVQRNYWRQNIQRYVEARDQRTYYNEDLLRRLGFTENRMSLSDAEILLRIEDEISRLNERLERIDEQESRLQLEDEEAQ</sequence>
<dbReference type="SUPFAM" id="SSF57850">
    <property type="entry name" value="RING/U-box"/>
    <property type="match status" value="1"/>
</dbReference>
<evidence type="ECO:0000256" key="3">
    <source>
        <dbReference type="ARBA" id="ARBA00022833"/>
    </source>
</evidence>
<keyword evidence="2 4" id="KW-0863">Zinc-finger</keyword>
<comment type="caution">
    <text evidence="7">The sequence shown here is derived from an EMBL/GenBank/DDBJ whole genome shotgun (WGS) entry which is preliminary data.</text>
</comment>
<evidence type="ECO:0000313" key="8">
    <source>
        <dbReference type="Proteomes" id="UP000799764"/>
    </source>
</evidence>
<dbReference type="Gene3D" id="3.30.40.10">
    <property type="entry name" value="Zinc/RING finger domain, C3HC4 (zinc finger)"/>
    <property type="match status" value="1"/>
</dbReference>
<accession>A0A9P4UIT1</accession>
<dbReference type="EMBL" id="MU001492">
    <property type="protein sequence ID" value="KAF2452061.1"/>
    <property type="molecule type" value="Genomic_DNA"/>
</dbReference>
<evidence type="ECO:0000259" key="6">
    <source>
        <dbReference type="PROSITE" id="PS50089"/>
    </source>
</evidence>
<dbReference type="AlphaFoldDB" id="A0A9P4UIT1"/>
<keyword evidence="3" id="KW-0862">Zinc</keyword>
<keyword evidence="5" id="KW-0175">Coiled coil</keyword>
<reference evidence="7" key="1">
    <citation type="journal article" date="2020" name="Stud. Mycol.">
        <title>101 Dothideomycetes genomes: a test case for predicting lifestyles and emergence of pathogens.</title>
        <authorList>
            <person name="Haridas S."/>
            <person name="Albert R."/>
            <person name="Binder M."/>
            <person name="Bloem J."/>
            <person name="Labutti K."/>
            <person name="Salamov A."/>
            <person name="Andreopoulos B."/>
            <person name="Baker S."/>
            <person name="Barry K."/>
            <person name="Bills G."/>
            <person name="Bluhm B."/>
            <person name="Cannon C."/>
            <person name="Castanera R."/>
            <person name="Culley D."/>
            <person name="Daum C."/>
            <person name="Ezra D."/>
            <person name="Gonzalez J."/>
            <person name="Henrissat B."/>
            <person name="Kuo A."/>
            <person name="Liang C."/>
            <person name="Lipzen A."/>
            <person name="Lutzoni F."/>
            <person name="Magnuson J."/>
            <person name="Mondo S."/>
            <person name="Nolan M."/>
            <person name="Ohm R."/>
            <person name="Pangilinan J."/>
            <person name="Park H.-J."/>
            <person name="Ramirez L."/>
            <person name="Alfaro M."/>
            <person name="Sun H."/>
            <person name="Tritt A."/>
            <person name="Yoshinaga Y."/>
            <person name="Zwiers L.-H."/>
            <person name="Turgeon B."/>
            <person name="Goodwin S."/>
            <person name="Spatafora J."/>
            <person name="Crous P."/>
            <person name="Grigoriev I."/>
        </authorList>
    </citation>
    <scope>NUCLEOTIDE SEQUENCE</scope>
    <source>
        <strain evidence="7">CBS 690.94</strain>
    </source>
</reference>
<dbReference type="GO" id="GO:0043161">
    <property type="term" value="P:proteasome-mediated ubiquitin-dependent protein catabolic process"/>
    <property type="evidence" value="ECO:0007669"/>
    <property type="project" value="TreeGrafter"/>
</dbReference>
<dbReference type="InterPro" id="IPR013083">
    <property type="entry name" value="Znf_RING/FYVE/PHD"/>
</dbReference>
<dbReference type="SMART" id="SM01197">
    <property type="entry name" value="FANCL_C"/>
    <property type="match status" value="1"/>
</dbReference>
<dbReference type="GO" id="GO:0061630">
    <property type="term" value="F:ubiquitin protein ligase activity"/>
    <property type="evidence" value="ECO:0007669"/>
    <property type="project" value="TreeGrafter"/>
</dbReference>
<dbReference type="InterPro" id="IPR050731">
    <property type="entry name" value="HRD1_E3_ubiq-ligases"/>
</dbReference>
<keyword evidence="8" id="KW-1185">Reference proteome</keyword>
<evidence type="ECO:0000256" key="4">
    <source>
        <dbReference type="PROSITE-ProRule" id="PRU00175"/>
    </source>
</evidence>
<dbReference type="Proteomes" id="UP000799764">
    <property type="component" value="Unassembled WGS sequence"/>
</dbReference>
<feature type="coiled-coil region" evidence="5">
    <location>
        <begin position="238"/>
        <end position="268"/>
    </location>
</feature>
<evidence type="ECO:0000313" key="7">
    <source>
        <dbReference type="EMBL" id="KAF2452061.1"/>
    </source>
</evidence>
<dbReference type="SMART" id="SM00184">
    <property type="entry name" value="RING"/>
    <property type="match status" value="1"/>
</dbReference>
<name>A0A9P4UIT1_9PLEO</name>
<organism evidence="7 8">
    <name type="scientific">Karstenula rhodostoma CBS 690.94</name>
    <dbReference type="NCBI Taxonomy" id="1392251"/>
    <lineage>
        <taxon>Eukaryota</taxon>
        <taxon>Fungi</taxon>
        <taxon>Dikarya</taxon>
        <taxon>Ascomycota</taxon>
        <taxon>Pezizomycotina</taxon>
        <taxon>Dothideomycetes</taxon>
        <taxon>Pleosporomycetidae</taxon>
        <taxon>Pleosporales</taxon>
        <taxon>Massarineae</taxon>
        <taxon>Didymosphaeriaceae</taxon>
        <taxon>Karstenula</taxon>
    </lineage>
</organism>
<keyword evidence="1" id="KW-0479">Metal-binding</keyword>
<dbReference type="GO" id="GO:0012505">
    <property type="term" value="C:endomembrane system"/>
    <property type="evidence" value="ECO:0007669"/>
    <property type="project" value="TreeGrafter"/>
</dbReference>
<dbReference type="PROSITE" id="PS50089">
    <property type="entry name" value="ZF_RING_2"/>
    <property type="match status" value="1"/>
</dbReference>
<evidence type="ECO:0000256" key="2">
    <source>
        <dbReference type="ARBA" id="ARBA00022771"/>
    </source>
</evidence>
<dbReference type="PANTHER" id="PTHR22763">
    <property type="entry name" value="RING ZINC FINGER PROTEIN"/>
    <property type="match status" value="1"/>
</dbReference>
<gene>
    <name evidence="7" type="ORF">P171DRAFT_438689</name>
</gene>
<proteinExistence type="predicted"/>